<reference evidence="2" key="2">
    <citation type="submission" date="2013-12" db="EMBL/GenBank/DDBJ databases">
        <authorList>
            <person name="Yu Y."/>
            <person name="Lee S."/>
            <person name="de Baynast K."/>
            <person name="Wissotski M."/>
            <person name="Liu L."/>
            <person name="Talag J."/>
            <person name="Goicoechea J."/>
            <person name="Angelova A."/>
            <person name="Jetty R."/>
            <person name="Kudrna D."/>
            <person name="Golser W."/>
            <person name="Rivera L."/>
            <person name="Zhang J."/>
            <person name="Wing R."/>
        </authorList>
    </citation>
    <scope>NUCLEOTIDE SEQUENCE</scope>
</reference>
<dbReference type="Gramene" id="LPERR01G22950.1">
    <property type="protein sequence ID" value="LPERR01G22950.1"/>
    <property type="gene ID" value="LPERR01G22950"/>
</dbReference>
<dbReference type="AlphaFoldDB" id="A0A0D9V481"/>
<keyword evidence="2" id="KW-1185">Reference proteome</keyword>
<evidence type="ECO:0000313" key="1">
    <source>
        <dbReference type="EnsemblPlants" id="LPERR01G22950.1"/>
    </source>
</evidence>
<reference evidence="1" key="3">
    <citation type="submission" date="2015-04" db="UniProtKB">
        <authorList>
            <consortium name="EnsemblPlants"/>
        </authorList>
    </citation>
    <scope>IDENTIFICATION</scope>
</reference>
<organism evidence="1 2">
    <name type="scientific">Leersia perrieri</name>
    <dbReference type="NCBI Taxonomy" id="77586"/>
    <lineage>
        <taxon>Eukaryota</taxon>
        <taxon>Viridiplantae</taxon>
        <taxon>Streptophyta</taxon>
        <taxon>Embryophyta</taxon>
        <taxon>Tracheophyta</taxon>
        <taxon>Spermatophyta</taxon>
        <taxon>Magnoliopsida</taxon>
        <taxon>Liliopsida</taxon>
        <taxon>Poales</taxon>
        <taxon>Poaceae</taxon>
        <taxon>BOP clade</taxon>
        <taxon>Oryzoideae</taxon>
        <taxon>Oryzeae</taxon>
        <taxon>Oryzinae</taxon>
        <taxon>Leersia</taxon>
    </lineage>
</organism>
<dbReference type="EnsemblPlants" id="LPERR01G22950.1">
    <property type="protein sequence ID" value="LPERR01G22950.1"/>
    <property type="gene ID" value="LPERR01G22950"/>
</dbReference>
<name>A0A0D9V481_9ORYZ</name>
<proteinExistence type="predicted"/>
<sequence>MWAPPSPPVNSVDGCFSRPPLTSGSIVISGSTHLPPPIPSPPGESTGSLFSLLSFSLTIPFHIGEHRRVSRRYGRSTVYRGGRSRVTAGATN</sequence>
<accession>A0A0D9V481</accession>
<dbReference type="HOGENOM" id="CLU_2416456_0_0_1"/>
<dbReference type="Proteomes" id="UP000032180">
    <property type="component" value="Chromosome 1"/>
</dbReference>
<protein>
    <submittedName>
        <fullName evidence="1">Uncharacterized protein</fullName>
    </submittedName>
</protein>
<reference evidence="1 2" key="1">
    <citation type="submission" date="2012-08" db="EMBL/GenBank/DDBJ databases">
        <title>Oryza genome evolution.</title>
        <authorList>
            <person name="Wing R.A."/>
        </authorList>
    </citation>
    <scope>NUCLEOTIDE SEQUENCE</scope>
</reference>
<evidence type="ECO:0000313" key="2">
    <source>
        <dbReference type="Proteomes" id="UP000032180"/>
    </source>
</evidence>